<proteinExistence type="evidence at transcript level"/>
<feature type="non-terminal residue" evidence="2">
    <location>
        <position position="1"/>
    </location>
</feature>
<dbReference type="EMBL" id="JP022755">
    <property type="protein sequence ID" value="AES11353.1"/>
    <property type="molecule type" value="mRNA"/>
</dbReference>
<name>G9L2H4_MUSPF</name>
<feature type="non-terminal residue" evidence="2">
    <location>
        <position position="152"/>
    </location>
</feature>
<accession>G9L2H4</accession>
<feature type="region of interest" description="Disordered" evidence="1">
    <location>
        <begin position="1"/>
        <end position="25"/>
    </location>
</feature>
<evidence type="ECO:0000313" key="2">
    <source>
        <dbReference type="EMBL" id="AES11353.1"/>
    </source>
</evidence>
<protein>
    <submittedName>
        <fullName evidence="2">Uncharacterized protein</fullName>
    </submittedName>
</protein>
<dbReference type="AlphaFoldDB" id="G9L2H4"/>
<sequence length="152" mass="17303">STLRRRTKPRWQPPQRPRAPFTPLPAFVSRNLLRTSAKSAPLFLRSPHPEGQRQRAGTPPFFRIPSPDQPRLCPPSLFGSRSRKEPKRRRKKPKLSPVSEAFPKRWRKEPKFTGWGGVSAVSGESRSLASGLILGFESQRWKPSESAEVRDV</sequence>
<organism evidence="2">
    <name type="scientific">Mustela putorius furo</name>
    <name type="common">European domestic ferret</name>
    <name type="synonym">Mustela furo</name>
    <dbReference type="NCBI Taxonomy" id="9669"/>
    <lineage>
        <taxon>Eukaryota</taxon>
        <taxon>Metazoa</taxon>
        <taxon>Chordata</taxon>
        <taxon>Craniata</taxon>
        <taxon>Vertebrata</taxon>
        <taxon>Euteleostomi</taxon>
        <taxon>Mammalia</taxon>
        <taxon>Eutheria</taxon>
        <taxon>Laurasiatheria</taxon>
        <taxon>Carnivora</taxon>
        <taxon>Caniformia</taxon>
        <taxon>Musteloidea</taxon>
        <taxon>Mustelidae</taxon>
        <taxon>Mustelinae</taxon>
        <taxon>Mustela</taxon>
    </lineage>
</organism>
<evidence type="ECO:0000256" key="1">
    <source>
        <dbReference type="SAM" id="MobiDB-lite"/>
    </source>
</evidence>
<feature type="compositionally biased region" description="Pro residues" evidence="1">
    <location>
        <begin position="11"/>
        <end position="23"/>
    </location>
</feature>
<feature type="region of interest" description="Disordered" evidence="1">
    <location>
        <begin position="39"/>
        <end position="102"/>
    </location>
</feature>
<reference evidence="2" key="1">
    <citation type="journal article" date="2013" name="J. Virol.">
        <title>Sequencing, annotation, and characterization of the influenza ferret infectome.</title>
        <authorList>
            <person name="Leon A.J."/>
            <person name="Banner D."/>
            <person name="Xu L."/>
            <person name="Ran L."/>
            <person name="Peng Z."/>
            <person name="Yi K."/>
            <person name="Chen C."/>
            <person name="Xu F."/>
            <person name="Huang J."/>
            <person name="Zhao Z."/>
            <person name="Lin Z."/>
            <person name="Huang S.H."/>
            <person name="Fang Y."/>
            <person name="Kelvin A.A."/>
            <person name="Ross T.M."/>
            <person name="Farooqui A."/>
            <person name="Kelvin D.J."/>
        </authorList>
    </citation>
    <scope>NUCLEOTIDE SEQUENCE</scope>
    <source>
        <tissue evidence="2">Lungs</tissue>
    </source>
</reference>
<feature type="compositionally biased region" description="Basic residues" evidence="1">
    <location>
        <begin position="84"/>
        <end position="94"/>
    </location>
</feature>